<dbReference type="AlphaFoldDB" id="A0A8J3BEH9"/>
<evidence type="ECO:0000313" key="5">
    <source>
        <dbReference type="Proteomes" id="UP000662200"/>
    </source>
</evidence>
<dbReference type="Proteomes" id="UP000662200">
    <property type="component" value="Unassembled WGS sequence"/>
</dbReference>
<feature type="region of interest" description="Disordered" evidence="1">
    <location>
        <begin position="282"/>
        <end position="336"/>
    </location>
</feature>
<organism evidence="4 5">
    <name type="scientific">Pilimelia terevasa</name>
    <dbReference type="NCBI Taxonomy" id="53372"/>
    <lineage>
        <taxon>Bacteria</taxon>
        <taxon>Bacillati</taxon>
        <taxon>Actinomycetota</taxon>
        <taxon>Actinomycetes</taxon>
        <taxon>Micromonosporales</taxon>
        <taxon>Micromonosporaceae</taxon>
        <taxon>Pilimelia</taxon>
    </lineage>
</organism>
<comment type="caution">
    <text evidence="4">The sequence shown here is derived from an EMBL/GenBank/DDBJ whole genome shotgun (WGS) entry which is preliminary data.</text>
</comment>
<dbReference type="InterPro" id="IPR018547">
    <property type="entry name" value="AbiEi_C"/>
</dbReference>
<evidence type="ECO:0000259" key="2">
    <source>
        <dbReference type="Pfam" id="PF04480"/>
    </source>
</evidence>
<gene>
    <name evidence="4" type="ORF">GCM10010124_05330</name>
</gene>
<dbReference type="Pfam" id="PF04480">
    <property type="entry name" value="DUF559"/>
    <property type="match status" value="1"/>
</dbReference>
<evidence type="ECO:0008006" key="6">
    <source>
        <dbReference type="Google" id="ProtNLM"/>
    </source>
</evidence>
<accession>A0A8J3BEH9</accession>
<keyword evidence="5" id="KW-1185">Reference proteome</keyword>
<reference evidence="4" key="2">
    <citation type="submission" date="2020-09" db="EMBL/GenBank/DDBJ databases">
        <authorList>
            <person name="Sun Q."/>
            <person name="Ohkuma M."/>
        </authorList>
    </citation>
    <scope>NUCLEOTIDE SEQUENCE</scope>
    <source>
        <strain evidence="4">JCM 3091</strain>
    </source>
</reference>
<evidence type="ECO:0000256" key="1">
    <source>
        <dbReference type="SAM" id="MobiDB-lite"/>
    </source>
</evidence>
<dbReference type="EMBL" id="BMQC01000001">
    <property type="protein sequence ID" value="GGK15512.1"/>
    <property type="molecule type" value="Genomic_DNA"/>
</dbReference>
<name>A0A8J3BEH9_9ACTN</name>
<proteinExistence type="predicted"/>
<protein>
    <recommendedName>
        <fullName evidence="6">DUF559 domain-containing protein</fullName>
    </recommendedName>
</protein>
<feature type="domain" description="AbiEi antitoxin C-terminal" evidence="3">
    <location>
        <begin position="51"/>
        <end position="151"/>
    </location>
</feature>
<dbReference type="Pfam" id="PF09407">
    <property type="entry name" value="AbiEi_1"/>
    <property type="match status" value="1"/>
</dbReference>
<evidence type="ECO:0000313" key="4">
    <source>
        <dbReference type="EMBL" id="GGK15512.1"/>
    </source>
</evidence>
<dbReference type="SUPFAM" id="SSF52980">
    <property type="entry name" value="Restriction endonuclease-like"/>
    <property type="match status" value="1"/>
</dbReference>
<sequence>MRVGAAVAAGVPAGVLRGPRWRRLLPGVAIGSDVPLDYRTWCEAAALVLPAGGVLAEWTAAFLWGAAEPPRSGRVAVAVPPDRRLTAHARLAVRHSPVPEADRATCAGLPVTTPLRTAFDLARRLPLGDAVATLDTFTHRALVSLPALAAYAAARAGWPGLPGLRAALALAEPLAESPMETRLRLLLCQAGLPRPVAQHEVRHGALRTRLDLAYPDRRLGLEYDGGHRRDRATSARDLRRAHALHLAGWTLLRFTAPDLLARPARTLATVRAALLADPATGPPGAACADDPAVRIPAEPRPRPRVTPREAGAAPRYQTRPARRPPRRGIIGRNTPKRSVCHPSGGWSYGDCGVLTVLWGKRLKEKIGYLGPCS</sequence>
<dbReference type="InterPro" id="IPR007569">
    <property type="entry name" value="DUF559"/>
</dbReference>
<dbReference type="Gene3D" id="3.40.960.10">
    <property type="entry name" value="VSR Endonuclease"/>
    <property type="match status" value="1"/>
</dbReference>
<reference evidence="4" key="1">
    <citation type="journal article" date="2014" name="Int. J. Syst. Evol. Microbiol.">
        <title>Complete genome sequence of Corynebacterium casei LMG S-19264T (=DSM 44701T), isolated from a smear-ripened cheese.</title>
        <authorList>
            <consortium name="US DOE Joint Genome Institute (JGI-PGF)"/>
            <person name="Walter F."/>
            <person name="Albersmeier A."/>
            <person name="Kalinowski J."/>
            <person name="Ruckert C."/>
        </authorList>
    </citation>
    <scope>NUCLEOTIDE SEQUENCE</scope>
    <source>
        <strain evidence="4">JCM 3091</strain>
    </source>
</reference>
<feature type="domain" description="DUF559" evidence="2">
    <location>
        <begin position="211"/>
        <end position="273"/>
    </location>
</feature>
<dbReference type="InterPro" id="IPR011335">
    <property type="entry name" value="Restrct_endonuc-II-like"/>
</dbReference>
<evidence type="ECO:0000259" key="3">
    <source>
        <dbReference type="Pfam" id="PF09407"/>
    </source>
</evidence>